<keyword evidence="2 4" id="KW-0378">Hydrolase</keyword>
<evidence type="ECO:0000313" key="7">
    <source>
        <dbReference type="Proteomes" id="UP000029228"/>
    </source>
</evidence>
<comment type="function">
    <text evidence="4">Enables the bacterium to metabolize sucrose as a sole carbon source.</text>
</comment>
<reference evidence="6 7" key="2">
    <citation type="submission" date="2014-09" db="EMBL/GenBank/DDBJ databases">
        <authorList>
            <consortium name="NBRP consortium"/>
            <person name="Sawabe T."/>
            <person name="Meirelles P."/>
            <person name="Nakanishi M."/>
            <person name="Sayaka M."/>
            <person name="Hattori M."/>
            <person name="Ohkuma M."/>
        </authorList>
    </citation>
    <scope>NUCLEOTIDE SEQUENCE [LARGE SCALE GENOMIC DNA]</scope>
    <source>
        <strain evidence="7">JCM19235</strain>
    </source>
</reference>
<dbReference type="AlphaFoldDB" id="A0A090RZ39"/>
<evidence type="ECO:0000256" key="4">
    <source>
        <dbReference type="RuleBase" id="RU365015"/>
    </source>
</evidence>
<keyword evidence="4" id="KW-0963">Cytoplasm</keyword>
<dbReference type="InterPro" id="IPR051214">
    <property type="entry name" value="GH32_Enzymes"/>
</dbReference>
<reference evidence="6 7" key="1">
    <citation type="submission" date="2014-09" db="EMBL/GenBank/DDBJ databases">
        <title>Vibrio maritimus JCM 19235. (C45) whole genome shotgun sequence.</title>
        <authorList>
            <person name="Sawabe T."/>
            <person name="Meirelles P."/>
            <person name="Nakanishi M."/>
            <person name="Sayaka M."/>
            <person name="Hattori M."/>
            <person name="Ohkuma M."/>
        </authorList>
    </citation>
    <scope>NUCLEOTIDE SEQUENCE [LARGE SCALE GENOMIC DNA]</scope>
    <source>
        <strain evidence="7">JCM19235</strain>
    </source>
</reference>
<comment type="subcellular location">
    <subcellularLocation>
        <location evidence="4">Cytoplasm</location>
    </subcellularLocation>
</comment>
<dbReference type="PANTHER" id="PTHR43101:SF1">
    <property type="entry name" value="BETA-FRUCTOSIDASE"/>
    <property type="match status" value="1"/>
</dbReference>
<dbReference type="Pfam" id="PF00251">
    <property type="entry name" value="Glyco_hydro_32N"/>
    <property type="match status" value="1"/>
</dbReference>
<proteinExistence type="inferred from homology"/>
<dbReference type="EMBL" id="BBMR01000006">
    <property type="protein sequence ID" value="GAL20541.1"/>
    <property type="molecule type" value="Genomic_DNA"/>
</dbReference>
<dbReference type="EC" id="3.2.1.26" evidence="4"/>
<protein>
    <recommendedName>
        <fullName evidence="4">Sucrose-6-phosphate hydrolase</fullName>
        <ecNumber evidence="4">3.2.1.26</ecNumber>
    </recommendedName>
    <alternativeName>
        <fullName evidence="4">Invertase</fullName>
    </alternativeName>
</protein>
<dbReference type="UniPathway" id="UPA00238"/>
<feature type="domain" description="Glycosyl hydrolase family 32 N-terminal" evidence="5">
    <location>
        <begin position="28"/>
        <end position="328"/>
    </location>
</feature>
<dbReference type="InterPro" id="IPR013148">
    <property type="entry name" value="Glyco_hydro_32_N"/>
</dbReference>
<organism evidence="6 7">
    <name type="scientific">Vibrio maritimus</name>
    <dbReference type="NCBI Taxonomy" id="990268"/>
    <lineage>
        <taxon>Bacteria</taxon>
        <taxon>Pseudomonadati</taxon>
        <taxon>Pseudomonadota</taxon>
        <taxon>Gammaproteobacteria</taxon>
        <taxon>Vibrionales</taxon>
        <taxon>Vibrionaceae</taxon>
        <taxon>Vibrio</taxon>
    </lineage>
</organism>
<comment type="similarity">
    <text evidence="1 4">Belongs to the glycosyl hydrolase 32 family.</text>
</comment>
<dbReference type="InterPro" id="IPR006232">
    <property type="entry name" value="Suc6P_hydrolase"/>
</dbReference>
<dbReference type="InterPro" id="IPR023296">
    <property type="entry name" value="Glyco_hydro_beta-prop_sf"/>
</dbReference>
<dbReference type="CDD" id="cd08996">
    <property type="entry name" value="GH32_FFase"/>
    <property type="match status" value="1"/>
</dbReference>
<evidence type="ECO:0000256" key="2">
    <source>
        <dbReference type="ARBA" id="ARBA00022801"/>
    </source>
</evidence>
<sequence length="413" mass="47090">MINDTTKANQTLATESAKLKCHHRPGFHIAAPAGWINDPNGLCFHNGLYHAFYQHHPYSSDWGPMHWGHVTSKDMVHWEHQPVALAPGDEGTCFSGSAVTDGDTLALLYTGHSWLGEEGDDTKMKQIQCLATSEDGIHFEKQGIVIPDAPKADMVHFRDPKVWKEDGLWHMVVGMKDGDQGQIGYYQSDDLRHWNYKGVMAEAKEGIGYMWECPDFFALDDKRVLICSPMGMEADGYNNLNFHQNGYMVGDLDKELGRFTFDKFVELDFGHDFYACQTFDAEGGRKVAMAWMDMWHSEMPTKARGWCGALTLPRELKLDEEGKIWQTPVKELEDLRVEQFDTSALRKVDSQMLETGICGDLLEVKARFSLAGATAERFGFMLRVGDVPFERTLVDMTEWRSVHFLIERYREKR</sequence>
<name>A0A090RZ39_9VIBR</name>
<evidence type="ECO:0000313" key="6">
    <source>
        <dbReference type="EMBL" id="GAL20541.1"/>
    </source>
</evidence>
<gene>
    <name evidence="6" type="ORF">JCM19235_3543</name>
</gene>
<dbReference type="SMART" id="SM00640">
    <property type="entry name" value="Glyco_32"/>
    <property type="match status" value="1"/>
</dbReference>
<dbReference type="GO" id="GO:0005985">
    <property type="term" value="P:sucrose metabolic process"/>
    <property type="evidence" value="ECO:0007669"/>
    <property type="project" value="UniProtKB-UniPathway"/>
</dbReference>
<evidence type="ECO:0000256" key="3">
    <source>
        <dbReference type="ARBA" id="ARBA00023295"/>
    </source>
</evidence>
<keyword evidence="7" id="KW-1185">Reference proteome</keyword>
<dbReference type="InterPro" id="IPR001362">
    <property type="entry name" value="Glyco_hydro_32"/>
</dbReference>
<comment type="pathway">
    <text evidence="4">Glycan biosynthesis; sucrose metabolism.</text>
</comment>
<keyword evidence="4" id="KW-0119">Carbohydrate metabolism</keyword>
<dbReference type="STRING" id="990268.JCM19235_3543"/>
<comment type="catalytic activity">
    <reaction evidence="4">
        <text>Hydrolysis of terminal non-reducing beta-D-fructofuranoside residues in beta-D-fructofuranosides.</text>
        <dbReference type="EC" id="3.2.1.26"/>
    </reaction>
</comment>
<dbReference type="PANTHER" id="PTHR43101">
    <property type="entry name" value="BETA-FRUCTOSIDASE"/>
    <property type="match status" value="1"/>
</dbReference>
<dbReference type="Proteomes" id="UP000029228">
    <property type="component" value="Unassembled WGS sequence"/>
</dbReference>
<dbReference type="SUPFAM" id="SSF75005">
    <property type="entry name" value="Arabinanase/levansucrase/invertase"/>
    <property type="match status" value="1"/>
</dbReference>
<dbReference type="GO" id="GO:0005737">
    <property type="term" value="C:cytoplasm"/>
    <property type="evidence" value="ECO:0007669"/>
    <property type="project" value="UniProtKB-SubCell"/>
</dbReference>
<dbReference type="NCBIfam" id="TIGR01322">
    <property type="entry name" value="scrB_fam"/>
    <property type="match status" value="1"/>
</dbReference>
<evidence type="ECO:0000256" key="1">
    <source>
        <dbReference type="ARBA" id="ARBA00009902"/>
    </source>
</evidence>
<keyword evidence="3 4" id="KW-0326">Glycosidase</keyword>
<comment type="caution">
    <text evidence="6">The sequence shown here is derived from an EMBL/GenBank/DDBJ whole genome shotgun (WGS) entry which is preliminary data.</text>
</comment>
<evidence type="ECO:0000259" key="5">
    <source>
        <dbReference type="Pfam" id="PF00251"/>
    </source>
</evidence>
<dbReference type="GO" id="GO:0004564">
    <property type="term" value="F:beta-fructofuranosidase activity"/>
    <property type="evidence" value="ECO:0007669"/>
    <property type="project" value="UniProtKB-EC"/>
</dbReference>
<accession>A0A090RZ39</accession>
<dbReference type="Gene3D" id="2.115.10.20">
    <property type="entry name" value="Glycosyl hydrolase domain, family 43"/>
    <property type="match status" value="1"/>
</dbReference>